<sequence length="886" mass="100686">MDKIVSRLLSTEEHPDIVGCKDFVEFDSLTTKELDKYSLFCTDDPVLPVYAEQHKLLQKLDSKFIYCINFPFNKVYFQLNNYSDLETCSLYECPSSKDKSYLETAKPIANLNFLDKFKPNRISSLDIMDTFCSITRFVSHLDTNNRYIVKITAPPFYQSPAIVLDISFRKKRAICLTLLNSLEEEIQKHPFIISQDTISTSYVGKSRERFYTKFDQSEFVKGYLFHGFKIVSKHILTEVPLSSIQTWSSVIYGNELKNLVYTRIPQKDEPAARATIFGNSNDSEGLYEESDSELSLTNKNIENDPSAIQLKKLLNTNPLASQNNNQNQANREIISKTEFNKIISVLQQGVAALKPKFHKVFEVNTTFISDFNTFLEELSILSRKYSIDQKNISRFASKMRDRQLKTDNFKIRASIVKMSNSARRLYELVTKYYGFTPSTNPIGFVKSKKSKPLYPTADPAVLQKLNNLFVKNVTPEILEKAKFEQQQQQQQQKSKISGSDNEQIEIGLKSESESSDDEFVPPDQESPDDFADLNTGARNILLTPQPPSEKPPIQVTNIMPQPPVQVPPAISQNLPQNTNLNLVNAQNNLHDSRWKVEVNNTLTQNLNNLIRMEKTQKAVNVAQPLMIQPVQPSMIPPVNRTIPEYNKSVQNIQNQNIIPQGMAINHNIPMQKMQAPPQNISMPQPQPVQQNILNYVISPPKQQPPPPQTVTTPTVPPVQPVETPKQYAKVGFEFIAPGTVISVPKDVNEKYAISIPSFCLTVPRHAAKILTDFRPIINISVGDLVMLEDNNIYCIQNILNDVFVGFNTSSRKNIKKSEIKMKLQSDNQSFSGNRKRLFNGDRVRVTIQNHPDATILRVYNNIAYMKFEASGSVYYEALPTSSLILN</sequence>
<reference evidence="2" key="2">
    <citation type="journal article" date="2007" name="Science">
        <title>Draft genome sequence of the sexually transmitted pathogen Trichomonas vaginalis.</title>
        <authorList>
            <person name="Carlton J.M."/>
            <person name="Hirt R.P."/>
            <person name="Silva J.C."/>
            <person name="Delcher A.L."/>
            <person name="Schatz M."/>
            <person name="Zhao Q."/>
            <person name="Wortman J.R."/>
            <person name="Bidwell S.L."/>
            <person name="Alsmark U.C.M."/>
            <person name="Besteiro S."/>
            <person name="Sicheritz-Ponten T."/>
            <person name="Noel C.J."/>
            <person name="Dacks J.B."/>
            <person name="Foster P.G."/>
            <person name="Simillion C."/>
            <person name="Van de Peer Y."/>
            <person name="Miranda-Saavedra D."/>
            <person name="Barton G.J."/>
            <person name="Westrop G.D."/>
            <person name="Mueller S."/>
            <person name="Dessi D."/>
            <person name="Fiori P.L."/>
            <person name="Ren Q."/>
            <person name="Paulsen I."/>
            <person name="Zhang H."/>
            <person name="Bastida-Corcuera F.D."/>
            <person name="Simoes-Barbosa A."/>
            <person name="Brown M.T."/>
            <person name="Hayes R.D."/>
            <person name="Mukherjee M."/>
            <person name="Okumura C.Y."/>
            <person name="Schneider R."/>
            <person name="Smith A.J."/>
            <person name="Vanacova S."/>
            <person name="Villalvazo M."/>
            <person name="Haas B.J."/>
            <person name="Pertea M."/>
            <person name="Feldblyum T.V."/>
            <person name="Utterback T.R."/>
            <person name="Shu C.L."/>
            <person name="Osoegawa K."/>
            <person name="de Jong P.J."/>
            <person name="Hrdy I."/>
            <person name="Horvathova L."/>
            <person name="Zubacova Z."/>
            <person name="Dolezal P."/>
            <person name="Malik S.B."/>
            <person name="Logsdon J.M. Jr."/>
            <person name="Henze K."/>
            <person name="Gupta A."/>
            <person name="Wang C.C."/>
            <person name="Dunne R.L."/>
            <person name="Upcroft J.A."/>
            <person name="Upcroft P."/>
            <person name="White O."/>
            <person name="Salzberg S.L."/>
            <person name="Tang P."/>
            <person name="Chiu C.-H."/>
            <person name="Lee Y.-S."/>
            <person name="Embley T.M."/>
            <person name="Coombs G.H."/>
            <person name="Mottram J.C."/>
            <person name="Tachezy J."/>
            <person name="Fraser-Liggett C.M."/>
            <person name="Johnson P.J."/>
        </authorList>
    </citation>
    <scope>NUCLEOTIDE SEQUENCE [LARGE SCALE GENOMIC DNA]</scope>
    <source>
        <strain evidence="2">G3</strain>
    </source>
</reference>
<reference evidence="2" key="1">
    <citation type="submission" date="2006-10" db="EMBL/GenBank/DDBJ databases">
        <authorList>
            <person name="Amadeo P."/>
            <person name="Zhao Q."/>
            <person name="Wortman J."/>
            <person name="Fraser-Liggett C."/>
            <person name="Carlton J."/>
        </authorList>
    </citation>
    <scope>NUCLEOTIDE SEQUENCE</scope>
    <source>
        <strain evidence="2">G3</strain>
    </source>
</reference>
<feature type="region of interest" description="Disordered" evidence="1">
    <location>
        <begin position="482"/>
        <end position="562"/>
    </location>
</feature>
<dbReference type="InParanoid" id="A2FDH7"/>
<feature type="compositionally biased region" description="Acidic residues" evidence="1">
    <location>
        <begin position="513"/>
        <end position="531"/>
    </location>
</feature>
<dbReference type="AlphaFoldDB" id="A2FDH7"/>
<dbReference type="EMBL" id="DS113732">
    <property type="protein sequence ID" value="EAX97054.1"/>
    <property type="molecule type" value="Genomic_DNA"/>
</dbReference>
<evidence type="ECO:0000256" key="1">
    <source>
        <dbReference type="SAM" id="MobiDB-lite"/>
    </source>
</evidence>
<evidence type="ECO:0000313" key="2">
    <source>
        <dbReference type="EMBL" id="EAX97054.1"/>
    </source>
</evidence>
<keyword evidence="3" id="KW-1185">Reference proteome</keyword>
<dbReference type="KEGG" id="tva:4754835"/>
<dbReference type="RefSeq" id="XP_001309984.1">
    <property type="nucleotide sequence ID" value="XM_001309983.1"/>
</dbReference>
<organism evidence="2 3">
    <name type="scientific">Trichomonas vaginalis (strain ATCC PRA-98 / G3)</name>
    <dbReference type="NCBI Taxonomy" id="412133"/>
    <lineage>
        <taxon>Eukaryota</taxon>
        <taxon>Metamonada</taxon>
        <taxon>Parabasalia</taxon>
        <taxon>Trichomonadida</taxon>
        <taxon>Trichomonadidae</taxon>
        <taxon>Trichomonas</taxon>
    </lineage>
</organism>
<dbReference type="VEuPathDB" id="TrichDB:TVAG_353850"/>
<name>A2FDH7_TRIV3</name>
<protein>
    <submittedName>
        <fullName evidence="2">Uncharacterized protein</fullName>
    </submittedName>
</protein>
<accession>A2FDH7</accession>
<evidence type="ECO:0000313" key="3">
    <source>
        <dbReference type="Proteomes" id="UP000001542"/>
    </source>
</evidence>
<dbReference type="Proteomes" id="UP000001542">
    <property type="component" value="Unassembled WGS sequence"/>
</dbReference>
<gene>
    <name evidence="2" type="ORF">TVAG_353850</name>
</gene>
<proteinExistence type="predicted"/>
<dbReference type="VEuPathDB" id="TrichDB:TVAGG3_0481350"/>